<protein>
    <submittedName>
        <fullName evidence="2">Krev interaction trapped protein 1</fullName>
    </submittedName>
</protein>
<dbReference type="InterPro" id="IPR043058">
    <property type="entry name" value="NUDIX_sf"/>
</dbReference>
<feature type="domain" description="KRIT N-terminal NPxY motif-rich region" evidence="1">
    <location>
        <begin position="23"/>
        <end position="148"/>
    </location>
</feature>
<sequence length="409" mass="46254">MGNEDSLEDVFVAVIRPKSQVSQSSKEYRAKAYELFSVCKDFADELPLEGKEKKRKKVLLATKIQAGGEKSRSILDYVDATVRPISNNQGFIGKRVVYMKKFPLEGENEGKEAPLFVVPVSVKDNSKPVHSAGSPSFYCLQDMMRVSRRKVIKKRESDGCSKQKDTNNFLSGVTLITGGTKVMANVGQIRKTVAQVLHCIEKVSSFASSINPIFGIVSSLVGVARKGLYDEEGHALDEGFQEINNKLESISQKNYLCLKKIRIDEVNETYGKYEERIKHQYSSFNDMVACVKRDPANSKRHMKRFKKIYEKDKGDLSLDEYYNGIMGNKLFGRALLQVYLDNCDGDREIMESHCSHIAHLLQMGLIALMAYTAVTEDDEDGMKEKWEGKMKKIQEKMQEILSQCKDKTS</sequence>
<name>A0A5C6NGD5_9TELE</name>
<dbReference type="AlphaFoldDB" id="A0A5C6NGD5"/>
<organism evidence="2 3">
    <name type="scientific">Takifugu flavidus</name>
    <name type="common">sansaifugu</name>
    <dbReference type="NCBI Taxonomy" id="433684"/>
    <lineage>
        <taxon>Eukaryota</taxon>
        <taxon>Metazoa</taxon>
        <taxon>Chordata</taxon>
        <taxon>Craniata</taxon>
        <taxon>Vertebrata</taxon>
        <taxon>Euteleostomi</taxon>
        <taxon>Actinopterygii</taxon>
        <taxon>Neopterygii</taxon>
        <taxon>Teleostei</taxon>
        <taxon>Neoteleostei</taxon>
        <taxon>Acanthomorphata</taxon>
        <taxon>Eupercaria</taxon>
        <taxon>Tetraodontiformes</taxon>
        <taxon>Tetradontoidea</taxon>
        <taxon>Tetraodontidae</taxon>
        <taxon>Takifugu</taxon>
    </lineage>
</organism>
<dbReference type="InterPro" id="IPR032022">
    <property type="entry name" value="NUDIX"/>
</dbReference>
<dbReference type="PANTHER" id="PTHR40472:SF8">
    <property type="entry name" value="RAPUNZEL 2"/>
    <property type="match status" value="1"/>
</dbReference>
<evidence type="ECO:0000313" key="3">
    <source>
        <dbReference type="Proteomes" id="UP000324091"/>
    </source>
</evidence>
<evidence type="ECO:0000259" key="1">
    <source>
        <dbReference type="Pfam" id="PF16705"/>
    </source>
</evidence>
<dbReference type="InterPro" id="IPR039051">
    <property type="entry name" value="SE-CTX-like"/>
</dbReference>
<dbReference type="Gene3D" id="3.30.70.2240">
    <property type="entry name" value="KRIT, N-terminal Nudix domain, NPxY motif-rich region"/>
    <property type="match status" value="2"/>
</dbReference>
<reference evidence="2 3" key="1">
    <citation type="submission" date="2019-04" db="EMBL/GenBank/DDBJ databases">
        <title>Chromosome genome assembly for Takifugu flavidus.</title>
        <authorList>
            <person name="Xiao S."/>
        </authorList>
    </citation>
    <scope>NUCLEOTIDE SEQUENCE [LARGE SCALE GENOMIC DNA]</scope>
    <source>
        <strain evidence="2">HTHZ2018</strain>
        <tissue evidence="2">Muscle</tissue>
    </source>
</reference>
<dbReference type="EMBL" id="RHFK02000014">
    <property type="protein sequence ID" value="TWW65669.1"/>
    <property type="molecule type" value="Genomic_DNA"/>
</dbReference>
<accession>A0A5C6NGD5</accession>
<dbReference type="Proteomes" id="UP000324091">
    <property type="component" value="Chromosome 21"/>
</dbReference>
<proteinExistence type="predicted"/>
<comment type="caution">
    <text evidence="2">The sequence shown here is derived from an EMBL/GenBank/DDBJ whole genome shotgun (WGS) entry which is preliminary data.</text>
</comment>
<dbReference type="Pfam" id="PF16705">
    <property type="entry name" value="NUDIX_5"/>
    <property type="match status" value="1"/>
</dbReference>
<dbReference type="PANTHER" id="PTHR40472">
    <property type="entry name" value="RICIN B-TYPE LECTIN DOMAIN-CONTAINING PROTEIN"/>
    <property type="match status" value="1"/>
</dbReference>
<evidence type="ECO:0000313" key="2">
    <source>
        <dbReference type="EMBL" id="TWW65669.1"/>
    </source>
</evidence>
<gene>
    <name evidence="2" type="ORF">D4764_21G0005690</name>
</gene>
<keyword evidence="3" id="KW-1185">Reference proteome</keyword>